<dbReference type="Pfam" id="PF02626">
    <property type="entry name" value="CT_A_B"/>
    <property type="match status" value="1"/>
</dbReference>
<evidence type="ECO:0000313" key="5">
    <source>
        <dbReference type="EMBL" id="OZS42337.1"/>
    </source>
</evidence>
<reference evidence="6 7" key="1">
    <citation type="journal article" date="2016" name="Antonie Van Leeuwenhoek">
        <title>Photobacterium sanguinicancri sp. nov. isolated from marine animals.</title>
        <authorList>
            <person name="Gomez-Gil B."/>
            <person name="Roque A."/>
            <person name="Rotllant G."/>
            <person name="Romalde J.L."/>
            <person name="Doce A."/>
            <person name="Eggermont M."/>
            <person name="Defoirdt T."/>
        </authorList>
    </citation>
    <scope>NUCLEOTIDE SEQUENCE [LARGE SCALE GENOMIC DNA]</scope>
    <source>
        <strain evidence="6 7">CAIM 1827</strain>
    </source>
</reference>
<dbReference type="Proteomes" id="UP000215999">
    <property type="component" value="Unassembled WGS sequence"/>
</dbReference>
<dbReference type="SUPFAM" id="SSF50891">
    <property type="entry name" value="Cyclophilin-like"/>
    <property type="match status" value="1"/>
</dbReference>
<dbReference type="EMBL" id="NOIF01000162">
    <property type="protein sequence ID" value="OZS42337.1"/>
    <property type="molecule type" value="Genomic_DNA"/>
</dbReference>
<sequence length="326" mass="35051">MATINVLKAGMHTLIQDAGRLGVAAVGLSQGGAADMHGYCWANYLLANDANAPQLEITFGQLSITTDANICCVLTGADCSATISSESVNGAAVIPWQTFVLRQGETLSLGYPRAGLRTYLAVKGGFNVVPVRGSVSTVVRNQLGGLLHEKQHGQQQGLPLAIGEQLSVSEAHHVPKGDFLPLSAPSRCIPDYSQPLVLRVIESYQAEKFSSTFKTHFYTNSYTLSPHSDRMGCRFEGESLGEESQGIISEGIAYGAVQLPPDGLPIVMMNDRQTLGGYPKIGCVARVDMAKLAQSPPGKVVRFQRGDVSLLTQEWQQFSRFFGLSF</sequence>
<evidence type="ECO:0000256" key="1">
    <source>
        <dbReference type="ARBA" id="ARBA00022741"/>
    </source>
</evidence>
<gene>
    <name evidence="6" type="ORF">ASV53_18900</name>
    <name evidence="5" type="ORF">ASV53_18985</name>
</gene>
<keyword evidence="3" id="KW-0067">ATP-binding</keyword>
<dbReference type="PANTHER" id="PTHR43309:SF4">
    <property type="entry name" value="CARBOXYLTRANSFERASE DOMAIN-CONTAINING PROTEIN"/>
    <property type="match status" value="1"/>
</dbReference>
<evidence type="ECO:0000259" key="4">
    <source>
        <dbReference type="SMART" id="SM00797"/>
    </source>
</evidence>
<dbReference type="GO" id="GO:0016787">
    <property type="term" value="F:hydrolase activity"/>
    <property type="evidence" value="ECO:0007669"/>
    <property type="project" value="UniProtKB-KW"/>
</dbReference>
<evidence type="ECO:0000313" key="7">
    <source>
        <dbReference type="Proteomes" id="UP000215999"/>
    </source>
</evidence>
<protein>
    <submittedName>
        <fullName evidence="6">Allophanate hydrolase</fullName>
    </submittedName>
</protein>
<accession>A0ABX4FVK1</accession>
<reference evidence="6" key="2">
    <citation type="submission" date="2017-07" db="EMBL/GenBank/DDBJ databases">
        <authorList>
            <person name="Gomez-Gil B."/>
            <person name="Enciso-Ibarra K."/>
        </authorList>
    </citation>
    <scope>NUCLEOTIDE SEQUENCE</scope>
    <source>
        <strain evidence="6">CAIM 1827</strain>
    </source>
</reference>
<dbReference type="EMBL" id="NOIF01000161">
    <property type="protein sequence ID" value="OZS42350.1"/>
    <property type="molecule type" value="Genomic_DNA"/>
</dbReference>
<dbReference type="InterPro" id="IPR029000">
    <property type="entry name" value="Cyclophilin-like_dom_sf"/>
</dbReference>
<comment type="caution">
    <text evidence="6">The sequence shown here is derived from an EMBL/GenBank/DDBJ whole genome shotgun (WGS) entry which is preliminary data.</text>
</comment>
<keyword evidence="1" id="KW-0547">Nucleotide-binding</keyword>
<dbReference type="SMART" id="SM00797">
    <property type="entry name" value="AHS2"/>
    <property type="match status" value="1"/>
</dbReference>
<feature type="domain" description="Carboxyltransferase" evidence="4">
    <location>
        <begin position="25"/>
        <end position="321"/>
    </location>
</feature>
<evidence type="ECO:0000256" key="2">
    <source>
        <dbReference type="ARBA" id="ARBA00022801"/>
    </source>
</evidence>
<dbReference type="NCBIfam" id="TIGR00724">
    <property type="entry name" value="urea_amlyse_rel"/>
    <property type="match status" value="1"/>
</dbReference>
<dbReference type="RefSeq" id="WP_094958237.1">
    <property type="nucleotide sequence ID" value="NZ_NOIF01000161.1"/>
</dbReference>
<dbReference type="Gene3D" id="2.40.100.10">
    <property type="entry name" value="Cyclophilin-like"/>
    <property type="match status" value="1"/>
</dbReference>
<proteinExistence type="predicted"/>
<dbReference type="InterPro" id="IPR052708">
    <property type="entry name" value="PxpC"/>
</dbReference>
<dbReference type="PANTHER" id="PTHR43309">
    <property type="entry name" value="5-OXOPROLINASE SUBUNIT C"/>
    <property type="match status" value="1"/>
</dbReference>
<evidence type="ECO:0000256" key="3">
    <source>
        <dbReference type="ARBA" id="ARBA00022840"/>
    </source>
</evidence>
<keyword evidence="2 6" id="KW-0378">Hydrolase</keyword>
<keyword evidence="7" id="KW-1185">Reference proteome</keyword>
<name>A0ABX4FVK1_9GAMM</name>
<evidence type="ECO:0000313" key="6">
    <source>
        <dbReference type="EMBL" id="OZS42350.1"/>
    </source>
</evidence>
<dbReference type="InterPro" id="IPR003778">
    <property type="entry name" value="CT_A_B"/>
</dbReference>
<organism evidence="6 7">
    <name type="scientific">Photobacterium sanguinicancri</name>
    <dbReference type="NCBI Taxonomy" id="875932"/>
    <lineage>
        <taxon>Bacteria</taxon>
        <taxon>Pseudomonadati</taxon>
        <taxon>Pseudomonadota</taxon>
        <taxon>Gammaproteobacteria</taxon>
        <taxon>Vibrionales</taxon>
        <taxon>Vibrionaceae</taxon>
        <taxon>Photobacterium</taxon>
    </lineage>
</organism>